<evidence type="ECO:0000256" key="6">
    <source>
        <dbReference type="ARBA" id="ARBA00023142"/>
    </source>
</evidence>
<gene>
    <name evidence="8" type="ORF">I6G64_21695</name>
</gene>
<dbReference type="PROSITE" id="PS51257">
    <property type="entry name" value="PROKAR_LIPOPROTEIN"/>
    <property type="match status" value="1"/>
</dbReference>
<keyword evidence="3" id="KW-0732">Signal</keyword>
<keyword evidence="7 8" id="KW-0449">Lipoprotein</keyword>
<keyword evidence="6" id="KW-0578">Host cell lysis by virus</keyword>
<dbReference type="InterPro" id="IPR010346">
    <property type="entry name" value="O-spanin"/>
</dbReference>
<keyword evidence="9" id="KW-1185">Reference proteome</keyword>
<proteinExistence type="predicted"/>
<evidence type="ECO:0000256" key="4">
    <source>
        <dbReference type="ARBA" id="ARBA00022852"/>
    </source>
</evidence>
<evidence type="ECO:0000313" key="9">
    <source>
        <dbReference type="Proteomes" id="UP000594967"/>
    </source>
</evidence>
<evidence type="ECO:0000256" key="1">
    <source>
        <dbReference type="ARBA" id="ARBA00004635"/>
    </source>
</evidence>
<keyword evidence="4" id="KW-0204">Cytolysis</keyword>
<dbReference type="Pfam" id="PF06085">
    <property type="entry name" value="Rz1"/>
    <property type="match status" value="1"/>
</dbReference>
<evidence type="ECO:0000256" key="7">
    <source>
        <dbReference type="ARBA" id="ARBA00023288"/>
    </source>
</evidence>
<reference evidence="8 9" key="1">
    <citation type="submission" date="2020-12" db="EMBL/GenBank/DDBJ databases">
        <title>FDA dAtabase for Regulatory Grade micrObial Sequences (FDA-ARGOS): Supporting development and validation of Infectious Disease Dx tests.</title>
        <authorList>
            <person name="Sproer C."/>
            <person name="Gronow S."/>
            <person name="Severitt S."/>
            <person name="Schroder I."/>
            <person name="Tallon L."/>
            <person name="Sadzewicz L."/>
            <person name="Zhao X."/>
            <person name="Boylan J."/>
            <person name="Ott S."/>
            <person name="Bowen H."/>
            <person name="Vavikolanu K."/>
            <person name="Mehta A."/>
            <person name="Aluvathingal J."/>
            <person name="Nadendla S."/>
            <person name="Lowell S."/>
            <person name="Myers T."/>
            <person name="Yan Y."/>
            <person name="Sichtig H."/>
        </authorList>
    </citation>
    <scope>NUCLEOTIDE SEQUENCE [LARGE SCALE GENOMIC DNA]</scope>
    <source>
        <strain evidence="8 9">FDAARGOS_907</strain>
    </source>
</reference>
<dbReference type="RefSeq" id="WP_111738495.1">
    <property type="nucleotide sequence ID" value="NZ_CAMITG010000005.1"/>
</dbReference>
<sequence>MRLNKRIRLCALSLTVVIAGCSSLDKKPVQTKHPPQPAAWAMVVPSNSLQILDSVWEGITRDQQKLMYLQSYIRQFCLRE</sequence>
<comment type="subcellular location">
    <subcellularLocation>
        <location evidence="1">Membrane</location>
        <topology evidence="1">Lipid-anchor</topology>
    </subcellularLocation>
</comment>
<name>A0A7T2WB89_SERPL</name>
<protein>
    <submittedName>
        <fullName evidence="8">Rz1 family lipoprotein</fullName>
    </submittedName>
</protein>
<evidence type="ECO:0000256" key="3">
    <source>
        <dbReference type="ARBA" id="ARBA00022729"/>
    </source>
</evidence>
<dbReference type="Proteomes" id="UP000594967">
    <property type="component" value="Chromosome"/>
</dbReference>
<evidence type="ECO:0000256" key="2">
    <source>
        <dbReference type="ARBA" id="ARBA00022612"/>
    </source>
</evidence>
<evidence type="ECO:0000313" key="8">
    <source>
        <dbReference type="EMBL" id="QPS20143.1"/>
    </source>
</evidence>
<dbReference type="EMBL" id="CP065673">
    <property type="protein sequence ID" value="QPS20143.1"/>
    <property type="molecule type" value="Genomic_DNA"/>
</dbReference>
<evidence type="ECO:0000256" key="5">
    <source>
        <dbReference type="ARBA" id="ARBA00023136"/>
    </source>
</evidence>
<organism evidence="8 9">
    <name type="scientific">Serratia plymuthica</name>
    <dbReference type="NCBI Taxonomy" id="82996"/>
    <lineage>
        <taxon>Bacteria</taxon>
        <taxon>Pseudomonadati</taxon>
        <taxon>Pseudomonadota</taxon>
        <taxon>Gammaproteobacteria</taxon>
        <taxon>Enterobacterales</taxon>
        <taxon>Yersiniaceae</taxon>
        <taxon>Serratia</taxon>
    </lineage>
</organism>
<keyword evidence="2" id="KW-1188">Viral release from host cell</keyword>
<keyword evidence="5" id="KW-0472">Membrane</keyword>
<accession>A0A7T2WB89</accession>